<protein>
    <submittedName>
        <fullName evidence="2">Alpha/beta hydrolase</fullName>
    </submittedName>
</protein>
<dbReference type="SUPFAM" id="SSF53474">
    <property type="entry name" value="alpha/beta-Hydrolases"/>
    <property type="match status" value="1"/>
</dbReference>
<dbReference type="InterPro" id="IPR029058">
    <property type="entry name" value="AB_hydrolase_fold"/>
</dbReference>
<name>A0A9X2WG69_9GAMM</name>
<evidence type="ECO:0000313" key="2">
    <source>
        <dbReference type="EMBL" id="MCT7359842.1"/>
    </source>
</evidence>
<reference evidence="2" key="2">
    <citation type="submission" date="2022-08" db="EMBL/GenBank/DDBJ databases">
        <authorList>
            <person name="Dong C."/>
        </authorList>
    </citation>
    <scope>NUCLEOTIDE SEQUENCE</scope>
    <source>
        <strain evidence="2">59MF3M-4</strain>
    </source>
</reference>
<dbReference type="InterPro" id="IPR000073">
    <property type="entry name" value="AB_hydrolase_1"/>
</dbReference>
<dbReference type="GO" id="GO:0016787">
    <property type="term" value="F:hydrolase activity"/>
    <property type="evidence" value="ECO:0007669"/>
    <property type="project" value="UniProtKB-KW"/>
</dbReference>
<keyword evidence="2" id="KW-0378">Hydrolase</keyword>
<sequence>MRMDAQQDNQHNNRPEWVLIRGLIRSRFHWGAFPDQLLNQLQQQQLAPPALLLPELAGNGERFRDKTPLSIHRMMLDIRQQVANLSPDNKRPLVLVAVSMGAMIATEWARCFPQEVARLHLINTSFSNFAPPWQRMKIPPLLSFLYSLHSSDKLETAILHWTLNMKDSAGLLPLWRDYAATHPLSMRNGLAQLLAASHFRGPAQAPSEEVFFYNSQHDRLVDAACTRRIAERWQKTLLTHAKAGHDLPMDDPDWLIQQIIANEQLSMARTALPEPASVSHADADTTH</sequence>
<dbReference type="AlphaFoldDB" id="A0A9X2WG69"/>
<keyword evidence="3" id="KW-1185">Reference proteome</keyword>
<dbReference type="Gene3D" id="3.40.50.1820">
    <property type="entry name" value="alpha/beta hydrolase"/>
    <property type="match status" value="1"/>
</dbReference>
<dbReference type="EMBL" id="JAOANI010000019">
    <property type="protein sequence ID" value="MCT7359842.1"/>
    <property type="molecule type" value="Genomic_DNA"/>
</dbReference>
<dbReference type="RefSeq" id="WP_260976697.1">
    <property type="nucleotide sequence ID" value="NZ_JAOANI010000019.1"/>
</dbReference>
<organism evidence="2 3">
    <name type="scientific">Thalassolituus pacificus</name>
    <dbReference type="NCBI Taxonomy" id="2975440"/>
    <lineage>
        <taxon>Bacteria</taxon>
        <taxon>Pseudomonadati</taxon>
        <taxon>Pseudomonadota</taxon>
        <taxon>Gammaproteobacteria</taxon>
        <taxon>Oceanospirillales</taxon>
        <taxon>Oceanospirillaceae</taxon>
        <taxon>Thalassolituus</taxon>
    </lineage>
</organism>
<proteinExistence type="predicted"/>
<reference evidence="2" key="1">
    <citation type="journal article" date="2022" name="Front. Microbiol.">
        <title>Genome-based taxonomic rearrangement of Oceanobacter-related bacteria including the description of Thalassolituus hydrocarbonoclasticus sp. nov. and Thalassolituus pacificus sp. nov. and emended description of the genus Thalassolituus.</title>
        <authorList>
            <person name="Dong C."/>
            <person name="Wei L."/>
            <person name="Wang J."/>
            <person name="Lai Q."/>
            <person name="Huang Z."/>
            <person name="Shao Z."/>
        </authorList>
    </citation>
    <scope>NUCLEOTIDE SEQUENCE</scope>
    <source>
        <strain evidence="2">59MF3M-4</strain>
    </source>
</reference>
<gene>
    <name evidence="2" type="ORF">NYR02_12555</name>
</gene>
<dbReference type="Pfam" id="PF12697">
    <property type="entry name" value="Abhydrolase_6"/>
    <property type="match status" value="1"/>
</dbReference>
<comment type="caution">
    <text evidence="2">The sequence shown here is derived from an EMBL/GenBank/DDBJ whole genome shotgun (WGS) entry which is preliminary data.</text>
</comment>
<evidence type="ECO:0000259" key="1">
    <source>
        <dbReference type="Pfam" id="PF12697"/>
    </source>
</evidence>
<accession>A0A9X2WG69</accession>
<evidence type="ECO:0000313" key="3">
    <source>
        <dbReference type="Proteomes" id="UP001147830"/>
    </source>
</evidence>
<dbReference type="Proteomes" id="UP001147830">
    <property type="component" value="Unassembled WGS sequence"/>
</dbReference>
<feature type="domain" description="AB hydrolase-1" evidence="1">
    <location>
        <begin position="18"/>
        <end position="257"/>
    </location>
</feature>